<dbReference type="OrthoDB" id="5720484at2"/>
<dbReference type="RefSeq" id="WP_109718496.1">
    <property type="nucleotide sequence ID" value="NZ_QEQK01000001.1"/>
</dbReference>
<proteinExistence type="predicted"/>
<gene>
    <name evidence="2" type="ORF">DEH80_00420</name>
</gene>
<evidence type="ECO:0000259" key="1">
    <source>
        <dbReference type="Pfam" id="PF09977"/>
    </source>
</evidence>
<protein>
    <recommendedName>
        <fullName evidence="1">DUF2134 domain-containing protein</fullName>
    </recommendedName>
</protein>
<reference evidence="2 3" key="1">
    <citation type="submission" date="2018-05" db="EMBL/GenBank/DDBJ databases">
        <title>Abyssibacter profundi OUC007T gen. nov., sp. nov, a marine bacterium isolated from seawater of the Mariana Trench.</title>
        <authorList>
            <person name="Zhou S."/>
        </authorList>
    </citation>
    <scope>NUCLEOTIDE SEQUENCE [LARGE SCALE GENOMIC DNA]</scope>
    <source>
        <strain evidence="2 3">OUC007</strain>
    </source>
</reference>
<dbReference type="Pfam" id="PF09977">
    <property type="entry name" value="Tad_C"/>
    <property type="match status" value="1"/>
</dbReference>
<name>A0A363UQ65_9GAMM</name>
<keyword evidence="3" id="KW-1185">Reference proteome</keyword>
<evidence type="ECO:0000313" key="3">
    <source>
        <dbReference type="Proteomes" id="UP000251800"/>
    </source>
</evidence>
<evidence type="ECO:0000313" key="2">
    <source>
        <dbReference type="EMBL" id="PWN57640.1"/>
    </source>
</evidence>
<comment type="caution">
    <text evidence="2">The sequence shown here is derived from an EMBL/GenBank/DDBJ whole genome shotgun (WGS) entry which is preliminary data.</text>
</comment>
<dbReference type="InterPro" id="IPR018705">
    <property type="entry name" value="DUF2134_membrane"/>
</dbReference>
<organism evidence="2 3">
    <name type="scientific">Abyssibacter profundi</name>
    <dbReference type="NCBI Taxonomy" id="2182787"/>
    <lineage>
        <taxon>Bacteria</taxon>
        <taxon>Pseudomonadati</taxon>
        <taxon>Pseudomonadota</taxon>
        <taxon>Gammaproteobacteria</taxon>
        <taxon>Chromatiales</taxon>
        <taxon>Oceanococcaceae</taxon>
        <taxon>Abyssibacter</taxon>
    </lineage>
</organism>
<dbReference type="EMBL" id="QEQK01000001">
    <property type="protein sequence ID" value="PWN57640.1"/>
    <property type="molecule type" value="Genomic_DNA"/>
</dbReference>
<dbReference type="AlphaFoldDB" id="A0A363UQ65"/>
<feature type="domain" description="DUF2134" evidence="1">
    <location>
        <begin position="67"/>
        <end position="150"/>
    </location>
</feature>
<dbReference type="Proteomes" id="UP000251800">
    <property type="component" value="Unassembled WGS sequence"/>
</dbReference>
<sequence length="556" mass="57723">MSWQRQRGAAAVFAALAIVAAVSAFSLVFHAAQLYLAKRDLQRMTNMAALDAAMVVGGCVDGRLEDVAALAREQARQSVLRNGNLAAVNWLQDGEVVIGELTREGGLRSVTSPRRSDRTPAVRVTMSRPQPGFLTQAFGEPSGARVVASASAVAGPAVTPRVGSYVFQADSGEESTVGRFLYASFLGGGTRAELSVAGYQGLFDTQVQVGQLVRNGTTLLDGEDILTSNVEFLLGDFVNAVYQTVAGELPAMVDRVLSDIVTGLDPALTVVPAEVFDIVGDPNAIDDALFLNVGNIVETAVLVANSNIPIDLAPILGLPGVATVVPRIRVIDPGAVTVGGDLFSEEGEPLTRASTAQVTLDADISLLGTTPGNALLDLKLHAALARASAAVTDIRCATTARPYHEVDVETVSTLAAVELRDVSLNLPALLGGVQSLGGTVVSVDSTHTEPLTFGGPGVTYPQTLSAPAVSDDLVPAVGAALGDLVRRAEIPLLPGPLQGQLEVLLRDVVVGLADATLEDSLTRAFGELGLRVAGADVTIESVSVQRPTLLTHQQPS</sequence>
<accession>A0A363UQ65</accession>